<dbReference type="EMBL" id="MCFN01000010">
    <property type="protein sequence ID" value="OXB68707.1"/>
    <property type="molecule type" value="Genomic_DNA"/>
</dbReference>
<dbReference type="FunFam" id="4.10.740.10:FF:000001">
    <property type="entry name" value="vitamin K-dependent protein S"/>
    <property type="match status" value="1"/>
</dbReference>
<proteinExistence type="predicted"/>
<keyword evidence="3" id="KW-1133">Transmembrane helix</keyword>
<dbReference type="Gene3D" id="4.10.740.10">
    <property type="entry name" value="Coagulation Factor IX"/>
    <property type="match status" value="1"/>
</dbReference>
<dbReference type="Proteomes" id="UP000198323">
    <property type="component" value="Unassembled WGS sequence"/>
</dbReference>
<feature type="region of interest" description="Disordered" evidence="2">
    <location>
        <begin position="286"/>
        <end position="331"/>
    </location>
</feature>
<dbReference type="InterPro" id="IPR017857">
    <property type="entry name" value="Coagulation_fac-like_Gla_dom"/>
</dbReference>
<keyword evidence="3" id="KW-0812">Transmembrane</keyword>
<dbReference type="InterPro" id="IPR050442">
    <property type="entry name" value="Peptidase_S1_coag_factors"/>
</dbReference>
<dbReference type="SUPFAM" id="SSF57630">
    <property type="entry name" value="GLA-domain"/>
    <property type="match status" value="1"/>
</dbReference>
<evidence type="ECO:0000256" key="2">
    <source>
        <dbReference type="SAM" id="MobiDB-lite"/>
    </source>
</evidence>
<organism evidence="5 6">
    <name type="scientific">Callipepla squamata</name>
    <name type="common">Scaled quail</name>
    <dbReference type="NCBI Taxonomy" id="9009"/>
    <lineage>
        <taxon>Eukaryota</taxon>
        <taxon>Metazoa</taxon>
        <taxon>Chordata</taxon>
        <taxon>Craniata</taxon>
        <taxon>Vertebrata</taxon>
        <taxon>Euteleostomi</taxon>
        <taxon>Archelosauria</taxon>
        <taxon>Archosauria</taxon>
        <taxon>Dinosauria</taxon>
        <taxon>Saurischia</taxon>
        <taxon>Theropoda</taxon>
        <taxon>Coelurosauria</taxon>
        <taxon>Aves</taxon>
        <taxon>Neognathae</taxon>
        <taxon>Galloanserae</taxon>
        <taxon>Galliformes</taxon>
        <taxon>Odontophoridae</taxon>
        <taxon>Callipepla</taxon>
    </lineage>
</organism>
<reference evidence="5 6" key="1">
    <citation type="submission" date="2016-07" db="EMBL/GenBank/DDBJ databases">
        <title>Disparate Historic Effective Population Sizes Predicted by Modern Levels of Genome Diversity for the Scaled Quail (Callipepla squamata) and the Northern Bobwhite (Colinus virginianus): Inferences from First and Second Generation Draft Genome Assemblies for Sympatric New World Quail.</title>
        <authorList>
            <person name="Oldeschulte D.L."/>
            <person name="Halley Y.A."/>
            <person name="Bhattarai E.K."/>
            <person name="Brashear W.A."/>
            <person name="Hill J."/>
            <person name="Metz R.P."/>
            <person name="Johnson C.D."/>
            <person name="Rollins D."/>
            <person name="Peterson M.J."/>
            <person name="Bickhart D.M."/>
            <person name="Decker J.E."/>
            <person name="Seabury C.M."/>
        </authorList>
    </citation>
    <scope>NUCLEOTIDE SEQUENCE [LARGE SCALE GENOMIC DNA]</scope>
    <source>
        <strain evidence="5 6">Texas</strain>
        <tissue evidence="5">Leg muscle</tissue>
    </source>
</reference>
<dbReference type="Pfam" id="PF00594">
    <property type="entry name" value="Gla"/>
    <property type="match status" value="1"/>
</dbReference>
<evidence type="ECO:0000256" key="1">
    <source>
        <dbReference type="ARBA" id="ARBA00023157"/>
    </source>
</evidence>
<dbReference type="GO" id="GO:0005509">
    <property type="term" value="F:calcium ion binding"/>
    <property type="evidence" value="ECO:0007669"/>
    <property type="project" value="InterPro"/>
</dbReference>
<comment type="caution">
    <text evidence="5">The sequence shown here is derived from an EMBL/GenBank/DDBJ whole genome shotgun (WGS) entry which is preliminary data.</text>
</comment>
<dbReference type="PROSITE" id="PS50998">
    <property type="entry name" value="GLA_2"/>
    <property type="match status" value="1"/>
</dbReference>
<name>A0A226NMZ7_CALSU</name>
<evidence type="ECO:0000313" key="6">
    <source>
        <dbReference type="Proteomes" id="UP000198323"/>
    </source>
</evidence>
<keyword evidence="1" id="KW-1015">Disulfide bond</keyword>
<evidence type="ECO:0000313" key="5">
    <source>
        <dbReference type="EMBL" id="OXB68707.1"/>
    </source>
</evidence>
<dbReference type="PROSITE" id="PS00011">
    <property type="entry name" value="GLA_1"/>
    <property type="match status" value="1"/>
</dbReference>
<dbReference type="InterPro" id="IPR000294">
    <property type="entry name" value="GLA_domain"/>
</dbReference>
<evidence type="ECO:0000259" key="4">
    <source>
        <dbReference type="PROSITE" id="PS50998"/>
    </source>
</evidence>
<dbReference type="PANTHER" id="PTHR24278">
    <property type="entry name" value="COAGULATION FACTOR"/>
    <property type="match status" value="1"/>
</dbReference>
<accession>A0A226NMZ7</accession>
<dbReference type="STRING" id="9009.A0A226NMZ7"/>
<feature type="compositionally biased region" description="Basic and acidic residues" evidence="2">
    <location>
        <begin position="307"/>
        <end position="317"/>
    </location>
</feature>
<feature type="transmembrane region" description="Helical" evidence="3">
    <location>
        <begin position="192"/>
        <end position="216"/>
    </location>
</feature>
<dbReference type="PANTHER" id="PTHR24278:SF37">
    <property type="entry name" value="TRANSMEMBRANE GAMMA-CARBOXYGLUTAMIC ACID PROTEIN 1"/>
    <property type="match status" value="1"/>
</dbReference>
<evidence type="ECO:0000256" key="3">
    <source>
        <dbReference type="SAM" id="Phobius"/>
    </source>
</evidence>
<dbReference type="OrthoDB" id="9942362at2759"/>
<dbReference type="InterPro" id="IPR035972">
    <property type="entry name" value="GLA-like_dom_SF"/>
</dbReference>
<keyword evidence="3" id="KW-0472">Membrane</keyword>
<dbReference type="AlphaFoldDB" id="A0A226NMZ7"/>
<protein>
    <recommendedName>
        <fullName evidence="4">Gla domain-containing protein</fullName>
    </recommendedName>
</protein>
<gene>
    <name evidence="5" type="ORF">ASZ78_010299</name>
</gene>
<feature type="domain" description="Gla" evidence="4">
    <location>
        <begin position="134"/>
        <end position="180"/>
    </location>
</feature>
<sequence>MRAGSGGAEPRGVAEQRVGRRCGVTYAASVGWAAANLRQSVNKNIEDNLDLCTLYQILCPLMKHYHELTIFIAEMSHPNLQATEDSKKLKTVPQVTIAAFRFDICEFCALTVIIMDSVFLTEDKANSVYKRYRRANKFLEELKQGDIEHECREEICTYEEAREAFENEEKTKEFWKVYKNGLQGESNTGHSWYSFYLAFPLIIGLFVILIVIFVIWRCLFKKKTRRQSVYAHRGAHEAIGDGAVSDGRGSLPQPLSIVHSPQEEMFEVSGLSPGGLSYADTRSDSISTRLSNCDPPPSYEEATGEISLRRSEADQHLDPPPQYEDIMNSNSANAIALSPIVTSAK</sequence>
<dbReference type="GO" id="GO:0005615">
    <property type="term" value="C:extracellular space"/>
    <property type="evidence" value="ECO:0007669"/>
    <property type="project" value="TreeGrafter"/>
</dbReference>
<dbReference type="PRINTS" id="PR00001">
    <property type="entry name" value="GLABLOOD"/>
</dbReference>
<dbReference type="SMART" id="SM00069">
    <property type="entry name" value="GLA"/>
    <property type="match status" value="1"/>
</dbReference>
<keyword evidence="6" id="KW-1185">Reference proteome</keyword>